<accession>V4C216</accession>
<dbReference type="CTD" id="20252249"/>
<proteinExistence type="inferred from homology"/>
<dbReference type="SUPFAM" id="SSF53137">
    <property type="entry name" value="Translational machinery components"/>
    <property type="match status" value="1"/>
</dbReference>
<dbReference type="InterPro" id="IPR057268">
    <property type="entry name" value="Ribosomal_L18"/>
</dbReference>
<dbReference type="InterPro" id="IPR005484">
    <property type="entry name" value="Ribosomal_uL18_bac/plant/anim"/>
</dbReference>
<evidence type="ECO:0000256" key="4">
    <source>
        <dbReference type="ARBA" id="ARBA00023128"/>
    </source>
</evidence>
<protein>
    <recommendedName>
        <fullName evidence="6">Large ribosomal subunit protein uL18m</fullName>
    </recommendedName>
    <alternativeName>
        <fullName evidence="7">39S ribosomal protein L18, mitochondrial</fullName>
    </alternativeName>
</protein>
<organism evidence="8 9">
    <name type="scientific">Lottia gigantea</name>
    <name type="common">Giant owl limpet</name>
    <dbReference type="NCBI Taxonomy" id="225164"/>
    <lineage>
        <taxon>Eukaryota</taxon>
        <taxon>Metazoa</taxon>
        <taxon>Spiralia</taxon>
        <taxon>Lophotrochozoa</taxon>
        <taxon>Mollusca</taxon>
        <taxon>Gastropoda</taxon>
        <taxon>Patellogastropoda</taxon>
        <taxon>Lottioidea</taxon>
        <taxon>Lottiidae</taxon>
        <taxon>Lottia</taxon>
    </lineage>
</organism>
<keyword evidence="3" id="KW-0689">Ribosomal protein</keyword>
<sequence>NHSDSPNKDFKVNPQYINRNPRCLEQAGIAPKPLGWQLQNPSRTYHHKIKFDISARNIIAEIIHNSGKVVVSASTKEKAIKAHLHSCNDKSAALNLGRILAHRCLQAGITRVKYQFQIADRQSERMEVFLSALRSNKLIISEKNTFKPHYIPGIDYERPNRY</sequence>
<evidence type="ECO:0000256" key="5">
    <source>
        <dbReference type="ARBA" id="ARBA00023274"/>
    </source>
</evidence>
<dbReference type="GeneID" id="20252249"/>
<dbReference type="GO" id="GO:0005743">
    <property type="term" value="C:mitochondrial inner membrane"/>
    <property type="evidence" value="ECO:0007669"/>
    <property type="project" value="UniProtKB-ARBA"/>
</dbReference>
<dbReference type="FunFam" id="3.30.420.80:FF:000005">
    <property type="entry name" value="39S ribosomal protein L18, mitochondrial"/>
    <property type="match status" value="1"/>
</dbReference>
<dbReference type="OrthoDB" id="1932324at2759"/>
<evidence type="ECO:0000256" key="6">
    <source>
        <dbReference type="ARBA" id="ARBA00069051"/>
    </source>
</evidence>
<comment type="similarity">
    <text evidence="2">Belongs to the universal ribosomal protein uL18 family.</text>
</comment>
<dbReference type="GO" id="GO:1990904">
    <property type="term" value="C:ribonucleoprotein complex"/>
    <property type="evidence" value="ECO:0007669"/>
    <property type="project" value="UniProtKB-KW"/>
</dbReference>
<dbReference type="GO" id="GO:0003735">
    <property type="term" value="F:structural constituent of ribosome"/>
    <property type="evidence" value="ECO:0007669"/>
    <property type="project" value="InterPro"/>
</dbReference>
<dbReference type="Gene3D" id="3.30.420.80">
    <property type="entry name" value="Ribosomal protein S11"/>
    <property type="match status" value="1"/>
</dbReference>
<evidence type="ECO:0000313" key="9">
    <source>
        <dbReference type="Proteomes" id="UP000030746"/>
    </source>
</evidence>
<comment type="subcellular location">
    <subcellularLocation>
        <location evidence="1">Mitochondrion</location>
    </subcellularLocation>
</comment>
<dbReference type="OMA" id="TSEWAIK"/>
<dbReference type="STRING" id="225164.V4C216"/>
<feature type="non-terminal residue" evidence="8">
    <location>
        <position position="1"/>
    </location>
</feature>
<dbReference type="PANTHER" id="PTHR12899">
    <property type="entry name" value="39S RIBOSOMAL PROTEIN L18, MITOCHONDRIAL"/>
    <property type="match status" value="1"/>
</dbReference>
<dbReference type="AlphaFoldDB" id="V4C216"/>
<reference evidence="8 9" key="1">
    <citation type="journal article" date="2013" name="Nature">
        <title>Insights into bilaterian evolution from three spiralian genomes.</title>
        <authorList>
            <person name="Simakov O."/>
            <person name="Marletaz F."/>
            <person name="Cho S.J."/>
            <person name="Edsinger-Gonzales E."/>
            <person name="Havlak P."/>
            <person name="Hellsten U."/>
            <person name="Kuo D.H."/>
            <person name="Larsson T."/>
            <person name="Lv J."/>
            <person name="Arendt D."/>
            <person name="Savage R."/>
            <person name="Osoegawa K."/>
            <person name="de Jong P."/>
            <person name="Grimwood J."/>
            <person name="Chapman J.A."/>
            <person name="Shapiro H."/>
            <person name="Aerts A."/>
            <person name="Otillar R.P."/>
            <person name="Terry A.Y."/>
            <person name="Boore J.L."/>
            <person name="Grigoriev I.V."/>
            <person name="Lindberg D.R."/>
            <person name="Seaver E.C."/>
            <person name="Weisblat D.A."/>
            <person name="Putnam N.H."/>
            <person name="Rokhsar D.S."/>
        </authorList>
    </citation>
    <scope>NUCLEOTIDE SEQUENCE [LARGE SCALE GENOMIC DNA]</scope>
</reference>
<dbReference type="GO" id="GO:0006412">
    <property type="term" value="P:translation"/>
    <property type="evidence" value="ECO:0007669"/>
    <property type="project" value="InterPro"/>
</dbReference>
<dbReference type="GO" id="GO:0005840">
    <property type="term" value="C:ribosome"/>
    <property type="evidence" value="ECO:0007669"/>
    <property type="project" value="UniProtKB-KW"/>
</dbReference>
<dbReference type="RefSeq" id="XP_009053785.1">
    <property type="nucleotide sequence ID" value="XM_009055537.1"/>
</dbReference>
<name>V4C216_LOTGI</name>
<dbReference type="KEGG" id="lgi:LOTGIDRAFT_76938"/>
<evidence type="ECO:0000256" key="1">
    <source>
        <dbReference type="ARBA" id="ARBA00004173"/>
    </source>
</evidence>
<keyword evidence="4" id="KW-0496">Mitochondrion</keyword>
<dbReference type="Pfam" id="PF00861">
    <property type="entry name" value="Ribosomal_L18p"/>
    <property type="match status" value="1"/>
</dbReference>
<feature type="non-terminal residue" evidence="8">
    <location>
        <position position="162"/>
    </location>
</feature>
<gene>
    <name evidence="8" type="ORF">LOTGIDRAFT_76938</name>
</gene>
<evidence type="ECO:0000256" key="7">
    <source>
        <dbReference type="ARBA" id="ARBA00082661"/>
    </source>
</evidence>
<dbReference type="PANTHER" id="PTHR12899:SF3">
    <property type="entry name" value="LARGE RIBOSOMAL SUBUNIT PROTEIN UL18M"/>
    <property type="match status" value="1"/>
</dbReference>
<dbReference type="HOGENOM" id="CLU_108540_1_0_1"/>
<evidence type="ECO:0000256" key="3">
    <source>
        <dbReference type="ARBA" id="ARBA00022980"/>
    </source>
</evidence>
<dbReference type="Proteomes" id="UP000030746">
    <property type="component" value="Unassembled WGS sequence"/>
</dbReference>
<dbReference type="GO" id="GO:0008097">
    <property type="term" value="F:5S rRNA binding"/>
    <property type="evidence" value="ECO:0007669"/>
    <property type="project" value="TreeGrafter"/>
</dbReference>
<keyword evidence="9" id="KW-1185">Reference proteome</keyword>
<evidence type="ECO:0000313" key="8">
    <source>
        <dbReference type="EMBL" id="ESO95524.1"/>
    </source>
</evidence>
<dbReference type="CDD" id="cd00432">
    <property type="entry name" value="Ribosomal_L18_L5e"/>
    <property type="match status" value="1"/>
</dbReference>
<dbReference type="EMBL" id="KB201656">
    <property type="protein sequence ID" value="ESO95524.1"/>
    <property type="molecule type" value="Genomic_DNA"/>
</dbReference>
<dbReference type="InterPro" id="IPR036967">
    <property type="entry name" value="Ribosomal_uS11_sf"/>
</dbReference>
<evidence type="ECO:0000256" key="2">
    <source>
        <dbReference type="ARBA" id="ARBA00007116"/>
    </source>
</evidence>
<keyword evidence="5" id="KW-0687">Ribonucleoprotein</keyword>